<proteinExistence type="predicted"/>
<sequence length="157" mass="18044">MLSPDEHAIKGRMGPQEQRDLLVHIGTRILEAAPAGWSRLTYRVHTVVEHGTSELIVEFADGGSRREFPPSGLSLVTDKLRAGMYREGKGTWFSMEYVITPPGRFDVTYNYDEDPKITFPTAFGFTNDLEHFPRDEEHIPDWLRERLRKEAEGRVLE</sequence>
<accession>A0A837D8P2</accession>
<organism evidence="1 2">
    <name type="scientific">Saccharomonospora viridis</name>
    <dbReference type="NCBI Taxonomy" id="1852"/>
    <lineage>
        <taxon>Bacteria</taxon>
        <taxon>Bacillati</taxon>
        <taxon>Actinomycetota</taxon>
        <taxon>Actinomycetes</taxon>
        <taxon>Pseudonocardiales</taxon>
        <taxon>Pseudonocardiaceae</taxon>
        <taxon>Saccharomonospora</taxon>
    </lineage>
</organism>
<evidence type="ECO:0000313" key="1">
    <source>
        <dbReference type="EMBL" id="KHF43792.1"/>
    </source>
</evidence>
<protein>
    <submittedName>
        <fullName evidence="1">Uncharacterized protein</fullName>
    </submittedName>
</protein>
<dbReference type="RefSeq" id="WP_037311178.1">
    <property type="nucleotide sequence ID" value="NZ_FOWS01000006.1"/>
</dbReference>
<dbReference type="EMBL" id="JRZE01000005">
    <property type="protein sequence ID" value="KHF43792.1"/>
    <property type="molecule type" value="Genomic_DNA"/>
</dbReference>
<evidence type="ECO:0000313" key="2">
    <source>
        <dbReference type="Proteomes" id="UP000030848"/>
    </source>
</evidence>
<dbReference type="OrthoDB" id="6957847at2"/>
<dbReference type="SUPFAM" id="SSF160424">
    <property type="entry name" value="BH3703-like"/>
    <property type="match status" value="1"/>
</dbReference>
<name>A0A837D8P2_9PSEU</name>
<reference evidence="1 2" key="1">
    <citation type="submission" date="2014-10" db="EMBL/GenBank/DDBJ databases">
        <title>Genome sequence of Micropolyspora internatus JCM3315.</title>
        <authorList>
            <person name="Shin S.-K."/>
            <person name="Yi H."/>
        </authorList>
    </citation>
    <scope>NUCLEOTIDE SEQUENCE [LARGE SCALE GENOMIC DNA]</scope>
    <source>
        <strain evidence="1 2">JCM 3315</strain>
    </source>
</reference>
<comment type="caution">
    <text evidence="1">The sequence shown here is derived from an EMBL/GenBank/DDBJ whole genome shotgun (WGS) entry which is preliminary data.</text>
</comment>
<dbReference type="InterPro" id="IPR036170">
    <property type="entry name" value="YezG-like_sf"/>
</dbReference>
<dbReference type="Proteomes" id="UP000030848">
    <property type="component" value="Unassembled WGS sequence"/>
</dbReference>
<gene>
    <name evidence="1" type="ORF">MINT15_25170</name>
</gene>
<dbReference type="AlphaFoldDB" id="A0A837D8P2"/>